<reference evidence="2 3" key="1">
    <citation type="submission" date="2018-12" db="EMBL/GenBank/DDBJ databases">
        <authorList>
            <person name="Sun L."/>
            <person name="Chen Z."/>
        </authorList>
    </citation>
    <scope>NUCLEOTIDE SEQUENCE [LARGE SCALE GENOMIC DNA]</scope>
    <source>
        <strain evidence="2 3">LMG 29736</strain>
    </source>
</reference>
<organism evidence="2 3">
    <name type="scientific">Siminovitchia terrae</name>
    <name type="common">Bacillus terrae</name>
    <dbReference type="NCBI Taxonomy" id="1914933"/>
    <lineage>
        <taxon>Bacteria</taxon>
        <taxon>Bacillati</taxon>
        <taxon>Bacillota</taxon>
        <taxon>Bacilli</taxon>
        <taxon>Bacillales</taxon>
        <taxon>Bacillaceae</taxon>
        <taxon>Siminovitchia</taxon>
    </lineage>
</organism>
<evidence type="ECO:0000313" key="3">
    <source>
        <dbReference type="Proteomes" id="UP000287296"/>
    </source>
</evidence>
<dbReference type="Gene3D" id="3.40.30.10">
    <property type="entry name" value="Glutaredoxin"/>
    <property type="match status" value="1"/>
</dbReference>
<comment type="caution">
    <text evidence="2">The sequence shown here is derived from an EMBL/GenBank/DDBJ whole genome shotgun (WGS) entry which is preliminary data.</text>
</comment>
<dbReference type="InterPro" id="IPR002109">
    <property type="entry name" value="Glutaredoxin"/>
</dbReference>
<accession>A0A429X9W8</accession>
<sequence>MEKEITLYGSNSCIYCSRAKEWLEKHKLKFIYKDIADETNRKEFEGYNVFGVPLAVVVNKETNDKTTVNGFSPDIYEKEFL</sequence>
<dbReference type="CDD" id="cd02976">
    <property type="entry name" value="NrdH"/>
    <property type="match status" value="1"/>
</dbReference>
<dbReference type="AlphaFoldDB" id="A0A429X9W8"/>
<dbReference type="RefSeq" id="WP_120117198.1">
    <property type="nucleotide sequence ID" value="NZ_QYTW02000006.1"/>
</dbReference>
<gene>
    <name evidence="2" type="ORF">D5F11_008870</name>
</gene>
<dbReference type="PROSITE" id="PS51354">
    <property type="entry name" value="GLUTAREDOXIN_2"/>
    <property type="match status" value="1"/>
</dbReference>
<feature type="domain" description="Glutaredoxin" evidence="1">
    <location>
        <begin position="5"/>
        <end position="48"/>
    </location>
</feature>
<dbReference type="InterPro" id="IPR036249">
    <property type="entry name" value="Thioredoxin-like_sf"/>
</dbReference>
<evidence type="ECO:0000313" key="2">
    <source>
        <dbReference type="EMBL" id="RST60159.1"/>
    </source>
</evidence>
<evidence type="ECO:0000259" key="1">
    <source>
        <dbReference type="Pfam" id="PF00462"/>
    </source>
</evidence>
<name>A0A429X9W8_SIMTE</name>
<protein>
    <submittedName>
        <fullName evidence="2">Glutaredoxin family protein</fullName>
    </submittedName>
</protein>
<dbReference type="SUPFAM" id="SSF52833">
    <property type="entry name" value="Thioredoxin-like"/>
    <property type="match status" value="1"/>
</dbReference>
<dbReference type="Proteomes" id="UP000287296">
    <property type="component" value="Unassembled WGS sequence"/>
</dbReference>
<dbReference type="Pfam" id="PF00462">
    <property type="entry name" value="Glutaredoxin"/>
    <property type="match status" value="1"/>
</dbReference>
<dbReference type="OrthoDB" id="9795531at2"/>
<dbReference type="EMBL" id="QYTW02000006">
    <property type="protein sequence ID" value="RST60159.1"/>
    <property type="molecule type" value="Genomic_DNA"/>
</dbReference>
<proteinExistence type="predicted"/>